<dbReference type="RefSeq" id="WP_013506337.1">
    <property type="nucleotide sequence ID" value="NC_014836.1"/>
</dbReference>
<dbReference type="GO" id="GO:0005524">
    <property type="term" value="F:ATP binding"/>
    <property type="evidence" value="ECO:0007669"/>
    <property type="project" value="UniProtKB-KW"/>
</dbReference>
<evidence type="ECO:0000256" key="3">
    <source>
        <dbReference type="ARBA" id="ARBA00022840"/>
    </source>
</evidence>
<reference evidence="5 6" key="1">
    <citation type="submission" date="2010-12" db="EMBL/GenBank/DDBJ databases">
        <title>Complete sequence of Desulfurispirillum indicum S5.</title>
        <authorList>
            <consortium name="US DOE Joint Genome Institute"/>
            <person name="Lucas S."/>
            <person name="Copeland A."/>
            <person name="Lapidus A."/>
            <person name="Cheng J.-F."/>
            <person name="Goodwin L."/>
            <person name="Pitluck S."/>
            <person name="Chertkov O."/>
            <person name="Held B."/>
            <person name="Detter J.C."/>
            <person name="Han C."/>
            <person name="Tapia R."/>
            <person name="Land M."/>
            <person name="Hauser L."/>
            <person name="Kyrpides N."/>
            <person name="Ivanova N."/>
            <person name="Mikhailova N."/>
            <person name="Haggblom M."/>
            <person name="Rauschenbach I."/>
            <person name="Bini E."/>
            <person name="Woyke T."/>
        </authorList>
    </citation>
    <scope>NUCLEOTIDE SEQUENCE [LARGE SCALE GENOMIC DNA]</scope>
    <source>
        <strain evidence="6">ATCC BAA-1389 / DSM 22839 / S5</strain>
    </source>
</reference>
<name>E6W137_DESIS</name>
<evidence type="ECO:0000259" key="4">
    <source>
        <dbReference type="SMART" id="SM00382"/>
    </source>
</evidence>
<protein>
    <submittedName>
        <fullName evidence="5">Mg chelatase, subunit ChlI</fullName>
    </submittedName>
</protein>
<accession>E6W137</accession>
<comment type="similarity">
    <text evidence="1">Belongs to the Mg-chelatase subunits D/I family. ComM subfamily.</text>
</comment>
<dbReference type="InterPro" id="IPR001208">
    <property type="entry name" value="MCM_dom"/>
</dbReference>
<dbReference type="InterPro" id="IPR020568">
    <property type="entry name" value="Ribosomal_Su5_D2-typ_SF"/>
</dbReference>
<dbReference type="KEGG" id="din:Selin_1728"/>
<keyword evidence="2" id="KW-0547">Nucleotide-binding</keyword>
<dbReference type="AlphaFoldDB" id="E6W137"/>
<evidence type="ECO:0000256" key="1">
    <source>
        <dbReference type="ARBA" id="ARBA00006354"/>
    </source>
</evidence>
<feature type="domain" description="AAA+ ATPase" evidence="4">
    <location>
        <begin position="216"/>
        <end position="395"/>
    </location>
</feature>
<dbReference type="SUPFAM" id="SSF52540">
    <property type="entry name" value="P-loop containing nucleoside triphosphate hydrolases"/>
    <property type="match status" value="1"/>
</dbReference>
<dbReference type="InParanoid" id="E6W137"/>
<dbReference type="EMBL" id="CP002432">
    <property type="protein sequence ID" value="ADU66457.1"/>
    <property type="molecule type" value="Genomic_DNA"/>
</dbReference>
<organism evidence="5 6">
    <name type="scientific">Desulfurispirillum indicum (strain ATCC BAA-1389 / DSM 22839 / S5)</name>
    <dbReference type="NCBI Taxonomy" id="653733"/>
    <lineage>
        <taxon>Bacteria</taxon>
        <taxon>Pseudomonadati</taxon>
        <taxon>Chrysiogenota</taxon>
        <taxon>Chrysiogenia</taxon>
        <taxon>Chrysiogenales</taxon>
        <taxon>Chrysiogenaceae</taxon>
        <taxon>Desulfurispirillum</taxon>
    </lineage>
</organism>
<dbReference type="STRING" id="653733.Selin_1728"/>
<dbReference type="Proteomes" id="UP000002572">
    <property type="component" value="Chromosome"/>
</dbReference>
<gene>
    <name evidence="5" type="ordered locus">Selin_1728</name>
</gene>
<dbReference type="HOGENOM" id="CLU_026145_1_1_0"/>
<dbReference type="InterPro" id="IPR027417">
    <property type="entry name" value="P-loop_NTPase"/>
</dbReference>
<dbReference type="PRINTS" id="PR01657">
    <property type="entry name" value="MCMFAMILY"/>
</dbReference>
<dbReference type="FunCoup" id="E6W137">
    <property type="interactions" value="316"/>
</dbReference>
<evidence type="ECO:0000313" key="5">
    <source>
        <dbReference type="EMBL" id="ADU66457.1"/>
    </source>
</evidence>
<dbReference type="InterPro" id="IPR025158">
    <property type="entry name" value="Mg_chelat-rel_C"/>
</dbReference>
<dbReference type="InterPro" id="IPR004482">
    <property type="entry name" value="Mg_chelat-rel"/>
</dbReference>
<keyword evidence="3" id="KW-0067">ATP-binding</keyword>
<dbReference type="NCBIfam" id="TIGR00368">
    <property type="entry name" value="YifB family Mg chelatase-like AAA ATPase"/>
    <property type="match status" value="1"/>
</dbReference>
<dbReference type="InterPro" id="IPR014721">
    <property type="entry name" value="Ribsml_uS5_D2-typ_fold_subgr"/>
</dbReference>
<proteinExistence type="inferred from homology"/>
<dbReference type="eggNOG" id="COG0606">
    <property type="taxonomic scope" value="Bacteria"/>
</dbReference>
<dbReference type="SMART" id="SM00382">
    <property type="entry name" value="AAA"/>
    <property type="match status" value="1"/>
</dbReference>
<dbReference type="PANTHER" id="PTHR32039:SF7">
    <property type="entry name" value="COMPETENCE PROTEIN COMM"/>
    <property type="match status" value="1"/>
</dbReference>
<dbReference type="InterPro" id="IPR045006">
    <property type="entry name" value="CHLI-like"/>
</dbReference>
<dbReference type="Gene3D" id="3.30.230.10">
    <property type="match status" value="1"/>
</dbReference>
<dbReference type="GO" id="GO:0003677">
    <property type="term" value="F:DNA binding"/>
    <property type="evidence" value="ECO:0007669"/>
    <property type="project" value="InterPro"/>
</dbReference>
<dbReference type="InterPro" id="IPR003593">
    <property type="entry name" value="AAA+_ATPase"/>
</dbReference>
<keyword evidence="6" id="KW-1185">Reference proteome</keyword>
<dbReference type="SUPFAM" id="SSF54211">
    <property type="entry name" value="Ribosomal protein S5 domain 2-like"/>
    <property type="match status" value="1"/>
</dbReference>
<sequence length="497" mass="54173">MVTLLPSCALHGIEAQAVEIQVSSSQGMLPSIVITGLPDTSVKESKDRIDAAIRSIGERIPPRRITINLSPADRKKSGTHFDFAIAVALLMQTGKIPKQQDNVKTTFLGELGLDGSLLLGRQVNGLLIACQELGIERVFLPRSASEHIHFVPQIEVLLVDTLFHALEVLRGQVAPEALAREECQDSLHAPADTRLDFCHIQGQHLAVQSALIAAAGHHNLLLCGPPGIGKSMIAEALPGILPPLTYGEYLEVLKVYSVSGEHYASSRPPYRSPHASTSEVALIGGGTHATPGEISLAHRGVLLLDEMPEFRRKSLEALRQPLESGTVQISRAAQKQSYPAGFLLIGTMNLCPCGKSGHDDDSCTCSEYDKERYLAKLSAPVLDRIDLHVTMQREHGARAHASTAIMAEHVLLCRQRQMHRQQCLNGRLQGEALSEHCQLRGELAQTLQTAARTYDLSLRGQDRVLRVARTIADLSGAPHIDRSALLQALHYRPKVKI</sequence>
<dbReference type="Pfam" id="PF13335">
    <property type="entry name" value="Mg_chelatase_C"/>
    <property type="match status" value="1"/>
</dbReference>
<dbReference type="PANTHER" id="PTHR32039">
    <property type="entry name" value="MAGNESIUM-CHELATASE SUBUNIT CHLI"/>
    <property type="match status" value="1"/>
</dbReference>
<dbReference type="InterPro" id="IPR000523">
    <property type="entry name" value="Mg_chelatse_chII-like_cat_dom"/>
</dbReference>
<evidence type="ECO:0000313" key="6">
    <source>
        <dbReference type="Proteomes" id="UP000002572"/>
    </source>
</evidence>
<evidence type="ECO:0000256" key="2">
    <source>
        <dbReference type="ARBA" id="ARBA00022741"/>
    </source>
</evidence>
<dbReference type="Gene3D" id="3.40.50.300">
    <property type="entry name" value="P-loop containing nucleotide triphosphate hydrolases"/>
    <property type="match status" value="1"/>
</dbReference>
<dbReference type="Pfam" id="PF01078">
    <property type="entry name" value="Mg_chelatase"/>
    <property type="match status" value="1"/>
</dbReference>
<dbReference type="Pfam" id="PF13541">
    <property type="entry name" value="ChlI"/>
    <property type="match status" value="1"/>
</dbReference>